<evidence type="ECO:0000313" key="4">
    <source>
        <dbReference type="Proteomes" id="UP000501179"/>
    </source>
</evidence>
<dbReference type="SUPFAM" id="SSF53850">
    <property type="entry name" value="Periplasmic binding protein-like II"/>
    <property type="match status" value="1"/>
</dbReference>
<sequence>MTPTANRSRRRAVAAALASLTAAALLAGCGSPDDTADPLEPAAVPQGKVVVGSNNFPESILLAYLYGEALKAKGLDVTYKHNIGSRETTYGMLKNGTVTVMPEYNGALLAYLDPKAVAKTAEGTTAAVTAQLPSHLAVLKSASAENKDAVAVNAETAKKYDLTDESSIADLAGVAPELVIGGSPEFQSRQQGLVGLKSLYGLEFKSFKGLDAGGALTIAALKKNNIQAADVFTTDPSIAKEKFVVLKDTKNLFAFENVTPLIRKDDVPKAGQDVLDTLSAQLDTPALMELDAQVQYEHKDALAVARTWLTSKNLL</sequence>
<dbReference type="EMBL" id="CP050177">
    <property type="protein sequence ID" value="QIQ03260.1"/>
    <property type="molecule type" value="Genomic_DNA"/>
</dbReference>
<keyword evidence="4" id="KW-1185">Reference proteome</keyword>
<feature type="domain" description="ABC-type glycine betaine transport system substrate-binding" evidence="2">
    <location>
        <begin position="48"/>
        <end position="310"/>
    </location>
</feature>
<dbReference type="InterPro" id="IPR007210">
    <property type="entry name" value="ABC_Gly_betaine_transp_sub-bd"/>
</dbReference>
<dbReference type="Proteomes" id="UP000501179">
    <property type="component" value="Chromosome"/>
</dbReference>
<evidence type="ECO:0000313" key="3">
    <source>
        <dbReference type="EMBL" id="QIQ03260.1"/>
    </source>
</evidence>
<organism evidence="3 4">
    <name type="scientific">Streptomyces liangshanensis</name>
    <dbReference type="NCBI Taxonomy" id="2717324"/>
    <lineage>
        <taxon>Bacteria</taxon>
        <taxon>Bacillati</taxon>
        <taxon>Actinomycetota</taxon>
        <taxon>Actinomycetes</taxon>
        <taxon>Kitasatosporales</taxon>
        <taxon>Streptomycetaceae</taxon>
        <taxon>Streptomyces</taxon>
    </lineage>
</organism>
<dbReference type="GO" id="GO:0043190">
    <property type="term" value="C:ATP-binding cassette (ABC) transporter complex"/>
    <property type="evidence" value="ECO:0007669"/>
    <property type="project" value="InterPro"/>
</dbReference>
<dbReference type="AlphaFoldDB" id="A0A6G9GYG7"/>
<evidence type="ECO:0000259" key="2">
    <source>
        <dbReference type="Pfam" id="PF04069"/>
    </source>
</evidence>
<dbReference type="PROSITE" id="PS51318">
    <property type="entry name" value="TAT"/>
    <property type="match status" value="1"/>
</dbReference>
<dbReference type="Pfam" id="PF04069">
    <property type="entry name" value="OpuAC"/>
    <property type="match status" value="1"/>
</dbReference>
<dbReference type="GO" id="GO:0022857">
    <property type="term" value="F:transmembrane transporter activity"/>
    <property type="evidence" value="ECO:0007669"/>
    <property type="project" value="InterPro"/>
</dbReference>
<reference evidence="3 4" key="1">
    <citation type="submission" date="2020-03" db="EMBL/GenBank/DDBJ databases">
        <title>A novel species.</title>
        <authorList>
            <person name="Gao J."/>
        </authorList>
    </citation>
    <scope>NUCLEOTIDE SEQUENCE [LARGE SCALE GENOMIC DNA]</scope>
    <source>
        <strain evidence="3 4">QMT-12</strain>
    </source>
</reference>
<dbReference type="Gene3D" id="3.40.190.10">
    <property type="entry name" value="Periplasmic binding protein-like II"/>
    <property type="match status" value="1"/>
</dbReference>
<keyword evidence="1" id="KW-0732">Signal</keyword>
<protein>
    <submittedName>
        <fullName evidence="3">ABC transporter substrate-binding protein</fullName>
    </submittedName>
</protein>
<feature type="chain" id="PRO_5038666297" evidence="1">
    <location>
        <begin position="28"/>
        <end position="315"/>
    </location>
</feature>
<evidence type="ECO:0000256" key="1">
    <source>
        <dbReference type="SAM" id="SignalP"/>
    </source>
</evidence>
<name>A0A6G9GYG7_9ACTN</name>
<feature type="signal peptide" evidence="1">
    <location>
        <begin position="1"/>
        <end position="27"/>
    </location>
</feature>
<proteinExistence type="predicted"/>
<dbReference type="RefSeq" id="WP_167028769.1">
    <property type="nucleotide sequence ID" value="NZ_CP050177.1"/>
</dbReference>
<dbReference type="PROSITE" id="PS51257">
    <property type="entry name" value="PROKAR_LIPOPROTEIN"/>
    <property type="match status" value="1"/>
</dbReference>
<dbReference type="CDD" id="cd13606">
    <property type="entry name" value="PBP2_ProX_like"/>
    <property type="match status" value="1"/>
</dbReference>
<accession>A0A6G9GYG7</accession>
<dbReference type="KEGG" id="slia:HA039_13800"/>
<dbReference type="InterPro" id="IPR006311">
    <property type="entry name" value="TAT_signal"/>
</dbReference>
<dbReference type="Gene3D" id="3.40.190.120">
    <property type="entry name" value="Osmoprotection protein (prox), domain 2"/>
    <property type="match status" value="1"/>
</dbReference>
<gene>
    <name evidence="3" type="ORF">HA039_13800</name>
</gene>